<evidence type="ECO:0000256" key="3">
    <source>
        <dbReference type="RuleBase" id="RU361235"/>
    </source>
</evidence>
<dbReference type="EMBL" id="FOGJ01000021">
    <property type="protein sequence ID" value="SES16212.1"/>
    <property type="molecule type" value="Genomic_DNA"/>
</dbReference>
<dbReference type="GO" id="GO:0016787">
    <property type="term" value="F:hydrolase activity"/>
    <property type="evidence" value="ECO:0007669"/>
    <property type="project" value="UniProtKB-KW"/>
</dbReference>
<dbReference type="Gene3D" id="3.40.50.1820">
    <property type="entry name" value="alpha/beta hydrolase"/>
    <property type="match status" value="1"/>
</dbReference>
<protein>
    <recommendedName>
        <fullName evidence="3">Carboxylic ester hydrolase</fullName>
        <ecNumber evidence="3">3.1.1.-</ecNumber>
    </recommendedName>
</protein>
<reference evidence="5 6" key="1">
    <citation type="submission" date="2016-10" db="EMBL/GenBank/DDBJ databases">
        <authorList>
            <person name="de Groot N.N."/>
        </authorList>
    </citation>
    <scope>NUCLEOTIDE SEQUENCE [LARGE SCALE GENOMIC DNA]</scope>
    <source>
        <strain evidence="5 6">AR40</strain>
    </source>
</reference>
<evidence type="ECO:0000259" key="4">
    <source>
        <dbReference type="Pfam" id="PF00135"/>
    </source>
</evidence>
<dbReference type="InterPro" id="IPR029058">
    <property type="entry name" value="AB_hydrolase_fold"/>
</dbReference>
<evidence type="ECO:0000256" key="2">
    <source>
        <dbReference type="ARBA" id="ARBA00022801"/>
    </source>
</evidence>
<comment type="similarity">
    <text evidence="1 3">Belongs to the type-B carboxylesterase/lipase family.</text>
</comment>
<dbReference type="SUPFAM" id="SSF53474">
    <property type="entry name" value="alpha/beta-Hydrolases"/>
    <property type="match status" value="1"/>
</dbReference>
<accession>A0A1H9V3G0</accession>
<evidence type="ECO:0000313" key="6">
    <source>
        <dbReference type="Proteomes" id="UP000182584"/>
    </source>
</evidence>
<dbReference type="PROSITE" id="PS00122">
    <property type="entry name" value="CARBOXYLESTERASE_B_1"/>
    <property type="match status" value="1"/>
</dbReference>
<dbReference type="AlphaFoldDB" id="A0A1H9V3G0"/>
<proteinExistence type="inferred from homology"/>
<feature type="domain" description="Carboxylesterase type B" evidence="4">
    <location>
        <begin position="9"/>
        <end position="486"/>
    </location>
</feature>
<dbReference type="Pfam" id="PF00135">
    <property type="entry name" value="COesterase"/>
    <property type="match status" value="1"/>
</dbReference>
<organism evidence="5 6">
    <name type="scientific">Butyrivibrio fibrisolvens</name>
    <dbReference type="NCBI Taxonomy" id="831"/>
    <lineage>
        <taxon>Bacteria</taxon>
        <taxon>Bacillati</taxon>
        <taxon>Bacillota</taxon>
        <taxon>Clostridia</taxon>
        <taxon>Lachnospirales</taxon>
        <taxon>Lachnospiraceae</taxon>
        <taxon>Butyrivibrio</taxon>
    </lineage>
</organism>
<dbReference type="InterPro" id="IPR019826">
    <property type="entry name" value="Carboxylesterase_B_AS"/>
</dbReference>
<gene>
    <name evidence="5" type="ORF">SAMN04487884_12116</name>
</gene>
<dbReference type="InterPro" id="IPR050309">
    <property type="entry name" value="Type-B_Carboxylest/Lipase"/>
</dbReference>
<name>A0A1H9V3G0_BUTFI</name>
<dbReference type="EC" id="3.1.1.-" evidence="3"/>
<dbReference type="InterPro" id="IPR002018">
    <property type="entry name" value="CarbesteraseB"/>
</dbReference>
<keyword evidence="2 3" id="KW-0378">Hydrolase</keyword>
<sequence>MKSFKMDETTIVSTKAGKLQGYYFDGTYIFKGIHYAEAERFCQPTEVEPWEGVRDATSFGMVCPLMHQDNPRGEIMVPHAYWPMDEHCQNLNIWSTGLCKDAHKPVMVWLHGGGFFAGSSIEQLCYDGAAMAKEGDVVVVTINHRLNLLGYLDLSPFGEKYKNSGNCGNADMVAALKWINDNIEAFGGDPSNVTIFGQSGGGMKVTSLMQTPEADGLFSKGIVMSGVLGKDFMDTGKGDGRPIVTAMLGALGLTEAEVDKLQTIPYPQLVEAYEKVADDIKKKGLYVGMSPMINDYYKGEPQFVGFTDNAKKIPLMIGSVFGEFAFMPLTFDKTRMTEEEMRAKIVDTYGDDKADELIDKFKKAFPDKKIVDVISYDSIFRAPTKVLIEEASKREKAPVYSYLFTLEFPIQHNKPAWHCSDIAFFFHNIDLVPVANVPGVSDKLQEQIFRAVINFARTGDPNHDELPTWDASRPGDEATMIFDRTCECRHNFDNELIAYHKTLIPKNLFGDDVEIQH</sequence>
<dbReference type="Proteomes" id="UP000182584">
    <property type="component" value="Unassembled WGS sequence"/>
</dbReference>
<dbReference type="RefSeq" id="WP_074757393.1">
    <property type="nucleotide sequence ID" value="NZ_FOGJ01000021.1"/>
</dbReference>
<dbReference type="PANTHER" id="PTHR11559">
    <property type="entry name" value="CARBOXYLESTERASE"/>
    <property type="match status" value="1"/>
</dbReference>
<evidence type="ECO:0000313" key="5">
    <source>
        <dbReference type="EMBL" id="SES16212.1"/>
    </source>
</evidence>
<evidence type="ECO:0000256" key="1">
    <source>
        <dbReference type="ARBA" id="ARBA00005964"/>
    </source>
</evidence>
<dbReference type="OrthoDB" id="9775851at2"/>